<protein>
    <submittedName>
        <fullName evidence="1">Uncharacterized protein</fullName>
    </submittedName>
</protein>
<evidence type="ECO:0000313" key="1">
    <source>
        <dbReference type="EMBL" id="TPX48834.1"/>
    </source>
</evidence>
<evidence type="ECO:0000313" key="2">
    <source>
        <dbReference type="Proteomes" id="UP000317494"/>
    </source>
</evidence>
<dbReference type="AlphaFoldDB" id="A0A507DB92"/>
<dbReference type="VEuPathDB" id="FungiDB:SeMB42_g02846"/>
<sequence length="78" mass="8697">MLNSSAGRLCLLQLTWTSSTFHYTCPPCRAHSLYSGASGTIQYKEKETESQKIEGGQEDVNFAYQCIVRVSLNSIYAI</sequence>
<reference evidence="1 2" key="1">
    <citation type="journal article" date="2019" name="Sci. Rep.">
        <title>Comparative genomics of chytrid fungi reveal insights into the obligate biotrophic and pathogenic lifestyle of Synchytrium endobioticum.</title>
        <authorList>
            <person name="van de Vossenberg B.T.L.H."/>
            <person name="Warris S."/>
            <person name="Nguyen H.D.T."/>
            <person name="van Gent-Pelzer M.P.E."/>
            <person name="Joly D.L."/>
            <person name="van de Geest H.C."/>
            <person name="Bonants P.J.M."/>
            <person name="Smith D.S."/>
            <person name="Levesque C.A."/>
            <person name="van der Lee T.A.J."/>
        </authorList>
    </citation>
    <scope>NUCLEOTIDE SEQUENCE [LARGE SCALE GENOMIC DNA]</scope>
    <source>
        <strain evidence="1 2">MB42</strain>
    </source>
</reference>
<proteinExistence type="predicted"/>
<comment type="caution">
    <text evidence="1">The sequence shown here is derived from an EMBL/GenBank/DDBJ whole genome shotgun (WGS) entry which is preliminary data.</text>
</comment>
<dbReference type="Proteomes" id="UP000317494">
    <property type="component" value="Unassembled WGS sequence"/>
</dbReference>
<accession>A0A507DB92</accession>
<gene>
    <name evidence="1" type="ORF">SeMB42_g02846</name>
</gene>
<name>A0A507DB92_9FUNG</name>
<organism evidence="1 2">
    <name type="scientific">Synchytrium endobioticum</name>
    <dbReference type="NCBI Taxonomy" id="286115"/>
    <lineage>
        <taxon>Eukaryota</taxon>
        <taxon>Fungi</taxon>
        <taxon>Fungi incertae sedis</taxon>
        <taxon>Chytridiomycota</taxon>
        <taxon>Chytridiomycota incertae sedis</taxon>
        <taxon>Chytridiomycetes</taxon>
        <taxon>Synchytriales</taxon>
        <taxon>Synchytriaceae</taxon>
        <taxon>Synchytrium</taxon>
    </lineage>
</organism>
<dbReference type="EMBL" id="QEAN01000093">
    <property type="protein sequence ID" value="TPX48834.1"/>
    <property type="molecule type" value="Genomic_DNA"/>
</dbReference>
<keyword evidence="2" id="KW-1185">Reference proteome</keyword>